<gene>
    <name evidence="7" type="ORF">KZO38_08320</name>
</gene>
<evidence type="ECO:0000256" key="1">
    <source>
        <dbReference type="ARBA" id="ARBA00004167"/>
    </source>
</evidence>
<dbReference type="Proteomes" id="UP000788426">
    <property type="component" value="Unassembled WGS sequence"/>
</dbReference>
<keyword evidence="2 5" id="KW-0812">Transmembrane</keyword>
<comment type="caution">
    <text evidence="7">The sequence shown here is derived from an EMBL/GenBank/DDBJ whole genome shotgun (WGS) entry which is preliminary data.</text>
</comment>
<keyword evidence="8" id="KW-1185">Reference proteome</keyword>
<evidence type="ECO:0000313" key="7">
    <source>
        <dbReference type="EMBL" id="MBW4769760.1"/>
    </source>
</evidence>
<feature type="domain" description="Translocation and assembly module TamB C-terminal" evidence="6">
    <location>
        <begin position="1100"/>
        <end position="1485"/>
    </location>
</feature>
<dbReference type="Pfam" id="PF04357">
    <property type="entry name" value="TamB"/>
    <property type="match status" value="1"/>
</dbReference>
<keyword evidence="4 5" id="KW-0472">Membrane</keyword>
<reference evidence="7 8" key="1">
    <citation type="submission" date="2021-07" db="EMBL/GenBank/DDBJ databases">
        <title>Genomic diversity and antimicrobial resistance of Prevotella spp. isolated from chronic lung disease airways.</title>
        <authorList>
            <person name="Webb K.A."/>
            <person name="Olagoke O.S."/>
            <person name="Baird T."/>
            <person name="Neill J."/>
            <person name="Pham A."/>
            <person name="Wells T.J."/>
            <person name="Ramsay K.A."/>
            <person name="Bell S.C."/>
            <person name="Sarovich D.S."/>
            <person name="Price E.P."/>
        </authorList>
    </citation>
    <scope>NUCLEOTIDE SEQUENCE [LARGE SCALE GENOMIC DNA]</scope>
    <source>
        <strain evidence="7 8">SCHI0011.S.12</strain>
    </source>
</reference>
<evidence type="ECO:0000256" key="2">
    <source>
        <dbReference type="ARBA" id="ARBA00022692"/>
    </source>
</evidence>
<sequence length="1544" mass="172115">MKKYIRWVLVVLLTPIALFLILSILLYCPPVQRWAVAKVVQVASEKTGLDISVESVKLVFPLHLGVENLKVLQQNDSISTRKDTVANVKNMLVDVELLPLLKENIEVEQLKLEGVNFNTTTFVDEARVSGVVKNLLISSKGIDLRNKLALINTAVLEDANVKVYMNDSVPPDTSTTKNEWKIKLLNLKMKRTNVQLRMPHDSLFVKAQITDAEVIGGLFDLLRKSYSVRQLDWKEGAVKYDRPFETAKRGFDYNHLQLSQIAIGVDSFSYNPEKLNLKIIYCTLQDKSGLKIQRAGGSFAMDSMQMQLPNFFLETPYSKLKARMTMDLNAFNERNPGKLNLALNASIAKPDLIAYLGPANSAAIQRFPTHPLVITGDVRGNMKHVTIASLNAQMVSAFKLKASGFLANVNQPNNLVGDIVLSGNSYNLDFITSLLPSSVTNVVRMPQNMTLDSHVKINGSRYNTTFYVKEGVGQISGKAFIDTKSMTYDAQVKAYQLQLQRLMPSLGLQPFSGNLAFKGSGTDVFSPKTRIDLSAAIEQFAYNHYKLNNVKANATIRNGRAKVFVDSKNELLYGTIDADALMSKRLVDATAVCNLSKADLYKLRIVDAPLTVGFRGRVGLTTDLKDNYKAFGDVDNIVVRDSTKDYHPQHIVFNAVTRRDSTYANVSCGDFQLQLHAKGGYKYLLKQGNALSSIVQKQMRTKQFDYLKIQNKLPLAHINLTTGPNNMFMKILKRYGYKIGSANINMQASPSMGLNGSAEIYDIYAQSTQIDTVRFNMVSQDNQLKYTAQVRNAPGNPQYVFNALFDGSVLNKDLTLNTKLYDSKNKLALALGLQGEIEPKGVRANIKDKNIILGYKEFAVNDSNYVYISDTQTIYADVALLAKDKTGIHIYSNNESEDGMQDVTLSLQEFDVAQMLSIMPFMPKMQGMLNGDLHFMKKDKSISVSSSMKIDRMVYENSPLGNLSTELVYMPLSDGSHAVDGRLMRDNQEIAIVEGSYNPTKKDALDVNLSLQHTPLSIVNGFIPDQIVGLKGYADGTLAVKGTPDKPNVNGEVYLDSAYLVSVPYGIELKMDDDPVRIVGSNLLFENFNFYSHNEEPLLTSGYFDFSDLDNMKLNLKMKANNYLLIDAEDNGKSLAFGKAWVNFAGTVAGPLSQLKMRGTLDVLGSTSMTYILLDSPLNNDNRFEGLVTFVDFREKKGQVVKKPTVNGLEMDLRINVDNDAHVRCDLNTDHSNYVDLIGGGELRMRYSNANEIQLNGRYTIRSGEMKYSLPVIPLKTFIIDEGSYVEFKGEAMNPTIQITATEQNKATVTTQEGAKRTVLFNCGVKVTNTLKNMGLEFIVSCQEDTDIANQLQAMSKEERGKIAVTMLTTGQYLHGGSSNNFSMGSSLNSFLQSQINAITGSALKTIDMSFNMDNSSDASGSTRTNYSVKFAKRFLDNRLNVIVGGSFSSGGTNVEGTKDTFLDNITVEYRLNPNSNKYLKGYYKRDSYDWLDGYIGEYEVGFLWRRKLQHFQDIFRFKTKEKKSNVVENDSIPAVTQPTKEVK</sequence>
<feature type="transmembrane region" description="Helical" evidence="5">
    <location>
        <begin position="7"/>
        <end position="27"/>
    </location>
</feature>
<keyword evidence="3 5" id="KW-1133">Transmembrane helix</keyword>
<name>A0ABS6YDX2_9BACT</name>
<evidence type="ECO:0000256" key="5">
    <source>
        <dbReference type="SAM" id="Phobius"/>
    </source>
</evidence>
<dbReference type="InterPro" id="IPR007452">
    <property type="entry name" value="TamB_C"/>
</dbReference>
<dbReference type="PANTHER" id="PTHR36985:SF1">
    <property type="entry name" value="TRANSLOCATION AND ASSEMBLY MODULE SUBUNIT TAMB"/>
    <property type="match status" value="1"/>
</dbReference>
<dbReference type="EMBL" id="JAHXCT010000006">
    <property type="protein sequence ID" value="MBW4769760.1"/>
    <property type="molecule type" value="Genomic_DNA"/>
</dbReference>
<evidence type="ECO:0000256" key="4">
    <source>
        <dbReference type="ARBA" id="ARBA00023136"/>
    </source>
</evidence>
<evidence type="ECO:0000259" key="6">
    <source>
        <dbReference type="Pfam" id="PF04357"/>
    </source>
</evidence>
<dbReference type="PANTHER" id="PTHR36985">
    <property type="entry name" value="TRANSLOCATION AND ASSEMBLY MODULE SUBUNIT TAMB"/>
    <property type="match status" value="1"/>
</dbReference>
<accession>A0ABS6YDX2</accession>
<evidence type="ECO:0000256" key="3">
    <source>
        <dbReference type="ARBA" id="ARBA00022989"/>
    </source>
</evidence>
<proteinExistence type="predicted"/>
<dbReference type="RefSeq" id="WP_219481824.1">
    <property type="nucleotide sequence ID" value="NZ_JAHXCT010000006.1"/>
</dbReference>
<organism evidence="7 8">
    <name type="scientific">Hoylesella nanceiensis</name>
    <dbReference type="NCBI Taxonomy" id="425941"/>
    <lineage>
        <taxon>Bacteria</taxon>
        <taxon>Pseudomonadati</taxon>
        <taxon>Bacteroidota</taxon>
        <taxon>Bacteroidia</taxon>
        <taxon>Bacteroidales</taxon>
        <taxon>Prevotellaceae</taxon>
        <taxon>Hoylesella</taxon>
    </lineage>
</organism>
<protein>
    <submittedName>
        <fullName evidence="7">Translocation/assembly module TamB domain-containing protein</fullName>
    </submittedName>
</protein>
<evidence type="ECO:0000313" key="8">
    <source>
        <dbReference type="Proteomes" id="UP000788426"/>
    </source>
</evidence>
<comment type="subcellular location">
    <subcellularLocation>
        <location evidence="1">Membrane</location>
        <topology evidence="1">Single-pass membrane protein</topology>
    </subcellularLocation>
</comment>